<protein>
    <recommendedName>
        <fullName evidence="3">MACPF domain-containing protein</fullName>
    </recommendedName>
</protein>
<dbReference type="Proteomes" id="UP000434172">
    <property type="component" value="Unassembled WGS sequence"/>
</dbReference>
<name>A0A8H3W168_9PEZI</name>
<proteinExistence type="predicted"/>
<reference evidence="1 2" key="1">
    <citation type="submission" date="2019-12" db="EMBL/GenBank/DDBJ databases">
        <title>A genome sequence resource for the geographically widespread anthracnose pathogen Colletotrichum asianum.</title>
        <authorList>
            <person name="Meng Y."/>
        </authorList>
    </citation>
    <scope>NUCLEOTIDE SEQUENCE [LARGE SCALE GENOMIC DNA]</scope>
    <source>
        <strain evidence="1 2">ICMP 18580</strain>
    </source>
</reference>
<gene>
    <name evidence="1" type="ORF">GQ607_016335</name>
</gene>
<dbReference type="AlphaFoldDB" id="A0A8H3W168"/>
<keyword evidence="2" id="KW-1185">Reference proteome</keyword>
<dbReference type="EMBL" id="WOWK01000159">
    <property type="protein sequence ID" value="KAF0316412.1"/>
    <property type="molecule type" value="Genomic_DNA"/>
</dbReference>
<evidence type="ECO:0008006" key="3">
    <source>
        <dbReference type="Google" id="ProtNLM"/>
    </source>
</evidence>
<sequence>MASEKTSQLFWLQYGEAIRQKVGVGSGDKIFFLATEAQKGPLAGSNVPDAYTSQGLYNLGNNLLSTNNVFYSPSALHGYDEATGLYLNWVELGGKSTPAFDSQFLDATEKQKVYIKEFGREDDEAFAQWEKAKKRGLTDASYNVWVASGNAPARQAAKDNVDGISQAITNIQLQQGEPMSVTVKNDRDRLRKGQNEDVDFDGYNMHAASGNILSTAELIKKKLSGESIPEPPFHRLPLYEAGAYKQFVQDSMQIAASSDYSSPQRIEVNIDTGKNISDYNFGQTKGGASVGVSTGWFSSSASAGHSEESSTLQTGSESSQVQVAITYNDIKAITITTGKWNVDVSKYKLRSDAPKDVKTLARVSQIIVISGLGYEIKVGASTASTLDTKLKETTSAGGSVSVFGIPIGLGGSGSSSKENETHTAKWDKANRTFKVVPNFDNNCATVVGVVAEAFQIQA</sequence>
<organism evidence="1 2">
    <name type="scientific">Colletotrichum asianum</name>
    <dbReference type="NCBI Taxonomy" id="702518"/>
    <lineage>
        <taxon>Eukaryota</taxon>
        <taxon>Fungi</taxon>
        <taxon>Dikarya</taxon>
        <taxon>Ascomycota</taxon>
        <taxon>Pezizomycotina</taxon>
        <taxon>Sordariomycetes</taxon>
        <taxon>Hypocreomycetidae</taxon>
        <taxon>Glomerellales</taxon>
        <taxon>Glomerellaceae</taxon>
        <taxon>Colletotrichum</taxon>
        <taxon>Colletotrichum gloeosporioides species complex</taxon>
    </lineage>
</organism>
<evidence type="ECO:0000313" key="2">
    <source>
        <dbReference type="Proteomes" id="UP000434172"/>
    </source>
</evidence>
<evidence type="ECO:0000313" key="1">
    <source>
        <dbReference type="EMBL" id="KAF0316412.1"/>
    </source>
</evidence>
<accession>A0A8H3W168</accession>
<dbReference type="OrthoDB" id="5236270at2759"/>
<comment type="caution">
    <text evidence="1">The sequence shown here is derived from an EMBL/GenBank/DDBJ whole genome shotgun (WGS) entry which is preliminary data.</text>
</comment>